<reference evidence="1" key="1">
    <citation type="submission" date="2023-05" db="EMBL/GenBank/DDBJ databases">
        <title>Cataloging the Phylogenetic Diversity of Human Bladder Bacteria.</title>
        <authorList>
            <person name="Du J."/>
        </authorList>
    </citation>
    <scope>NUCLEOTIDE SEQUENCE</scope>
    <source>
        <strain evidence="1">UMB1231</strain>
    </source>
</reference>
<dbReference type="AlphaFoldDB" id="A0AAJ1V2P9"/>
<accession>A0AAJ1V2P9</accession>
<evidence type="ECO:0000313" key="1">
    <source>
        <dbReference type="EMBL" id="MDK7187293.1"/>
    </source>
</evidence>
<comment type="caution">
    <text evidence="1">The sequence shown here is derived from an EMBL/GenBank/DDBJ whole genome shotgun (WGS) entry which is preliminary data.</text>
</comment>
<sequence>MERKSDAYQFANQMFIINEARNKIAHCLDEIDSEKIKGLSDQLKACKIFMDKQYSYDKKQLAYYLDQNRLIKDLLLDESLL</sequence>
<organism evidence="1 2">
    <name type="scientific">Facklamia hominis</name>
    <dbReference type="NCBI Taxonomy" id="178214"/>
    <lineage>
        <taxon>Bacteria</taxon>
        <taxon>Bacillati</taxon>
        <taxon>Bacillota</taxon>
        <taxon>Bacilli</taxon>
        <taxon>Lactobacillales</taxon>
        <taxon>Aerococcaceae</taxon>
        <taxon>Facklamia</taxon>
    </lineage>
</organism>
<gene>
    <name evidence="1" type="ORF">QP433_04800</name>
</gene>
<protein>
    <submittedName>
        <fullName evidence="1">Uncharacterized protein</fullName>
    </submittedName>
</protein>
<dbReference type="RefSeq" id="WP_285065738.1">
    <property type="nucleotide sequence ID" value="NZ_JASOOE010000007.1"/>
</dbReference>
<dbReference type="Proteomes" id="UP001229251">
    <property type="component" value="Unassembled WGS sequence"/>
</dbReference>
<proteinExistence type="predicted"/>
<evidence type="ECO:0000313" key="2">
    <source>
        <dbReference type="Proteomes" id="UP001229251"/>
    </source>
</evidence>
<name>A0AAJ1V2P9_9LACT</name>
<dbReference type="EMBL" id="JASOOE010000007">
    <property type="protein sequence ID" value="MDK7187293.1"/>
    <property type="molecule type" value="Genomic_DNA"/>
</dbReference>